<protein>
    <submittedName>
        <fullName evidence="4">Metallophosphoesterase</fullName>
    </submittedName>
</protein>
<dbReference type="PANTHER" id="PTHR31302:SF31">
    <property type="entry name" value="PHOSPHODIESTERASE YAEI"/>
    <property type="match status" value="1"/>
</dbReference>
<evidence type="ECO:0000259" key="3">
    <source>
        <dbReference type="Pfam" id="PF00149"/>
    </source>
</evidence>
<name>A0A8J7HIQ6_9CYAN</name>
<dbReference type="GO" id="GO:0016020">
    <property type="term" value="C:membrane"/>
    <property type="evidence" value="ECO:0007669"/>
    <property type="project" value="GOC"/>
</dbReference>
<dbReference type="PANTHER" id="PTHR31302">
    <property type="entry name" value="TRANSMEMBRANE PROTEIN WITH METALLOPHOSPHOESTERASE DOMAIN-RELATED"/>
    <property type="match status" value="1"/>
</dbReference>
<dbReference type="GO" id="GO:0008758">
    <property type="term" value="F:UDP-2,3-diacylglucosamine hydrolase activity"/>
    <property type="evidence" value="ECO:0007669"/>
    <property type="project" value="TreeGrafter"/>
</dbReference>
<dbReference type="InterPro" id="IPR029052">
    <property type="entry name" value="Metallo-depent_PP-like"/>
</dbReference>
<reference evidence="4 5" key="1">
    <citation type="journal article" date="2021" name="Int. J. Syst. Evol. Microbiol.">
        <title>Amazonocrinis nigriterrae gen. nov., sp. nov., Atlanticothrix silvestris gen. nov., sp. nov. and Dendronalium phyllosphericum gen. nov., sp. nov., nostocacean cyanobacteria from Brazilian environments.</title>
        <authorList>
            <person name="Alvarenga D.O."/>
            <person name="Andreote A.P.D."/>
            <person name="Branco L.H.Z."/>
            <person name="Delbaje E."/>
            <person name="Cruz R.B."/>
            <person name="Varani A.M."/>
            <person name="Fiore M.F."/>
        </authorList>
    </citation>
    <scope>NUCLEOTIDE SEQUENCE [LARGE SCALE GENOMIC DNA]</scope>
    <source>
        <strain evidence="4 5">CENA357</strain>
    </source>
</reference>
<dbReference type="Pfam" id="PF00149">
    <property type="entry name" value="Metallophos"/>
    <property type="match status" value="1"/>
</dbReference>
<gene>
    <name evidence="4" type="ORF">I8751_24900</name>
</gene>
<proteinExistence type="predicted"/>
<organism evidence="4 5">
    <name type="scientific">Atlanticothrix silvestris CENA357</name>
    <dbReference type="NCBI Taxonomy" id="1725252"/>
    <lineage>
        <taxon>Bacteria</taxon>
        <taxon>Bacillati</taxon>
        <taxon>Cyanobacteriota</taxon>
        <taxon>Cyanophyceae</taxon>
        <taxon>Nostocales</taxon>
        <taxon>Nodulariaceae</taxon>
        <taxon>Atlanticothrix</taxon>
        <taxon>Atlanticothrix silvestris</taxon>
    </lineage>
</organism>
<feature type="domain" description="Calcineurin-like phosphoesterase" evidence="3">
    <location>
        <begin position="60"/>
        <end position="223"/>
    </location>
</feature>
<dbReference type="Gene3D" id="3.60.21.10">
    <property type="match status" value="1"/>
</dbReference>
<keyword evidence="1" id="KW-0479">Metal-binding</keyword>
<dbReference type="AlphaFoldDB" id="A0A8J7HIQ6"/>
<dbReference type="Proteomes" id="UP000599391">
    <property type="component" value="Unassembled WGS sequence"/>
</dbReference>
<evidence type="ECO:0000256" key="1">
    <source>
        <dbReference type="ARBA" id="ARBA00022723"/>
    </source>
</evidence>
<dbReference type="CDD" id="cd07385">
    <property type="entry name" value="MPP_YkuE_C"/>
    <property type="match status" value="1"/>
</dbReference>
<dbReference type="RefSeq" id="WP_214441738.1">
    <property type="nucleotide sequence ID" value="NZ_JAECZB010000096.1"/>
</dbReference>
<comment type="caution">
    <text evidence="4">The sequence shown here is derived from an EMBL/GenBank/DDBJ whole genome shotgun (WGS) entry which is preliminary data.</text>
</comment>
<sequence>MKIRKWLKQASGLAWRCLIWCVVLGCCTLLYAKLIEPNWIEINSLQLTLPHLSSEFNGYRIVQISDIHRDRWMTPRRLKRIVRLVNQQKPDLVAITGDLVTRHLPQFISTLELPLEQLRPKDQTVAVLGNHDHENNTSKIIQVLEQSGILHLGNGVYTLQRGNGTLHIAGVDDVGMGKDRLDLVMQQLPNEGAAILLAHEPDFANTSAAIGRFDLQLSGHSHGGQVRLPFLKPPVLPPWAKEYYLGRYRVKQMLLYTNRGLGMTGLHLRFFARPEITVFTLVAPNLRVDAQSVSVED</sequence>
<evidence type="ECO:0000256" key="2">
    <source>
        <dbReference type="ARBA" id="ARBA00022801"/>
    </source>
</evidence>
<evidence type="ECO:0000313" key="5">
    <source>
        <dbReference type="Proteomes" id="UP000599391"/>
    </source>
</evidence>
<keyword evidence="2" id="KW-0378">Hydrolase</keyword>
<dbReference type="InterPro" id="IPR051158">
    <property type="entry name" value="Metallophosphoesterase_sf"/>
</dbReference>
<dbReference type="EMBL" id="JAECZB010000096">
    <property type="protein sequence ID" value="MBH8555523.1"/>
    <property type="molecule type" value="Genomic_DNA"/>
</dbReference>
<evidence type="ECO:0000313" key="4">
    <source>
        <dbReference type="EMBL" id="MBH8555523.1"/>
    </source>
</evidence>
<dbReference type="SUPFAM" id="SSF56300">
    <property type="entry name" value="Metallo-dependent phosphatases"/>
    <property type="match status" value="1"/>
</dbReference>
<accession>A0A8J7HIQ6</accession>
<dbReference type="InterPro" id="IPR004843">
    <property type="entry name" value="Calcineurin-like_PHP"/>
</dbReference>
<keyword evidence="5" id="KW-1185">Reference proteome</keyword>
<dbReference type="GO" id="GO:0046872">
    <property type="term" value="F:metal ion binding"/>
    <property type="evidence" value="ECO:0007669"/>
    <property type="project" value="UniProtKB-KW"/>
</dbReference>
<dbReference type="GO" id="GO:0009245">
    <property type="term" value="P:lipid A biosynthetic process"/>
    <property type="evidence" value="ECO:0007669"/>
    <property type="project" value="TreeGrafter"/>
</dbReference>